<dbReference type="Pfam" id="PF14016">
    <property type="entry name" value="DUF4232"/>
    <property type="match status" value="1"/>
</dbReference>
<dbReference type="RefSeq" id="WP_033256259.1">
    <property type="nucleotide sequence ID" value="NZ_BSRX01000001.1"/>
</dbReference>
<dbReference type="EMBL" id="BSRX01000001">
    <property type="protein sequence ID" value="GLW52081.1"/>
    <property type="molecule type" value="Genomic_DNA"/>
</dbReference>
<dbReference type="OrthoDB" id="3480105at2"/>
<protein>
    <recommendedName>
        <fullName evidence="2">DUF4232 domain-containing protein</fullName>
    </recommendedName>
</protein>
<evidence type="ECO:0000259" key="2">
    <source>
        <dbReference type="Pfam" id="PF14016"/>
    </source>
</evidence>
<comment type="caution">
    <text evidence="3">The sequence shown here is derived from an EMBL/GenBank/DDBJ whole genome shotgun (WGS) entry which is preliminary data.</text>
</comment>
<evidence type="ECO:0000313" key="4">
    <source>
        <dbReference type="Proteomes" id="UP001165143"/>
    </source>
</evidence>
<name>A0A9W6PBU3_9ACTN</name>
<feature type="chain" id="PRO_5040821898" description="DUF4232 domain-containing protein" evidence="1">
    <location>
        <begin position="28"/>
        <end position="193"/>
    </location>
</feature>
<keyword evidence="1" id="KW-0732">Signal</keyword>
<dbReference type="Proteomes" id="UP001165143">
    <property type="component" value="Unassembled WGS sequence"/>
</dbReference>
<dbReference type="PROSITE" id="PS51257">
    <property type="entry name" value="PROKAR_LIPOPROTEIN"/>
    <property type="match status" value="1"/>
</dbReference>
<dbReference type="AlphaFoldDB" id="A0A9W6PBU3"/>
<feature type="domain" description="DUF4232" evidence="2">
    <location>
        <begin position="68"/>
        <end position="191"/>
    </location>
</feature>
<dbReference type="InterPro" id="IPR025326">
    <property type="entry name" value="DUF4232"/>
</dbReference>
<evidence type="ECO:0000256" key="1">
    <source>
        <dbReference type="SAM" id="SignalP"/>
    </source>
</evidence>
<proteinExistence type="predicted"/>
<accession>A0A9W6PBU3</accession>
<organism evidence="3 4">
    <name type="scientific">Kitasatospora phosalacinea</name>
    <dbReference type="NCBI Taxonomy" id="2065"/>
    <lineage>
        <taxon>Bacteria</taxon>
        <taxon>Bacillati</taxon>
        <taxon>Actinomycetota</taxon>
        <taxon>Actinomycetes</taxon>
        <taxon>Kitasatosporales</taxon>
        <taxon>Streptomycetaceae</taxon>
        <taxon>Kitasatospora</taxon>
    </lineage>
</organism>
<evidence type="ECO:0000313" key="3">
    <source>
        <dbReference type="EMBL" id="GLW52081.1"/>
    </source>
</evidence>
<feature type="signal peptide" evidence="1">
    <location>
        <begin position="1"/>
        <end position="27"/>
    </location>
</feature>
<gene>
    <name evidence="3" type="ORF">Kpho01_00920</name>
</gene>
<sequence>MHLRRLPAAVLLPALGPVLGLALTACADPGPAAPAPLPTAPGPAATTAAAAPAIEPVAATVRDGSGRCTADDLRATVTARPGERATEEVELTNRSAAPCTLTGYPTVELLSDTGGWLLPHATAAAPARTVTLPPGGTARVVIDYLPRGTGDRPGFAVTGIALTPPGGTGPLVFHWEGANPRAGDGASVRPVTP</sequence>
<reference evidence="3" key="1">
    <citation type="submission" date="2023-02" db="EMBL/GenBank/DDBJ databases">
        <title>Kitasatospora phosalacinea NBRC 14362.</title>
        <authorList>
            <person name="Ichikawa N."/>
            <person name="Sato H."/>
            <person name="Tonouchi N."/>
        </authorList>
    </citation>
    <scope>NUCLEOTIDE SEQUENCE</scope>
    <source>
        <strain evidence="3">NBRC 14362</strain>
    </source>
</reference>